<dbReference type="Pfam" id="PF00076">
    <property type="entry name" value="RRM_1"/>
    <property type="match status" value="1"/>
</dbReference>
<accession>A0ABD3IFD2</accession>
<keyword evidence="5" id="KW-1185">Reference proteome</keyword>
<comment type="caution">
    <text evidence="4">The sequence shown here is derived from an EMBL/GenBank/DDBJ whole genome shotgun (WGS) entry which is preliminary data.</text>
</comment>
<feature type="compositionally biased region" description="Polar residues" evidence="2">
    <location>
        <begin position="71"/>
        <end position="89"/>
    </location>
</feature>
<dbReference type="Proteomes" id="UP001633002">
    <property type="component" value="Unassembled WGS sequence"/>
</dbReference>
<evidence type="ECO:0000256" key="1">
    <source>
        <dbReference type="PROSITE-ProRule" id="PRU00176"/>
    </source>
</evidence>
<feature type="region of interest" description="Disordered" evidence="2">
    <location>
        <begin position="209"/>
        <end position="381"/>
    </location>
</feature>
<feature type="compositionally biased region" description="Basic and acidic residues" evidence="2">
    <location>
        <begin position="288"/>
        <end position="305"/>
    </location>
</feature>
<feature type="compositionally biased region" description="Basic and acidic residues" evidence="2">
    <location>
        <begin position="212"/>
        <end position="224"/>
    </location>
</feature>
<reference evidence="4 5" key="1">
    <citation type="submission" date="2024-09" db="EMBL/GenBank/DDBJ databases">
        <title>Chromosome-scale assembly of Riccia sorocarpa.</title>
        <authorList>
            <person name="Paukszto L."/>
        </authorList>
    </citation>
    <scope>NUCLEOTIDE SEQUENCE [LARGE SCALE GENOMIC DNA]</scope>
    <source>
        <strain evidence="4">LP-2024</strain>
        <tissue evidence="4">Aerial parts of the thallus</tissue>
    </source>
</reference>
<evidence type="ECO:0000259" key="3">
    <source>
        <dbReference type="PROSITE" id="PS50102"/>
    </source>
</evidence>
<dbReference type="AlphaFoldDB" id="A0ABD3IFD2"/>
<feature type="domain" description="RRM" evidence="3">
    <location>
        <begin position="133"/>
        <end position="210"/>
    </location>
</feature>
<gene>
    <name evidence="4" type="ORF">R1sor_019271</name>
</gene>
<dbReference type="InterPro" id="IPR000504">
    <property type="entry name" value="RRM_dom"/>
</dbReference>
<protein>
    <recommendedName>
        <fullName evidence="3">RRM domain-containing protein</fullName>
    </recommendedName>
</protein>
<dbReference type="PROSITE" id="PS50102">
    <property type="entry name" value="RRM"/>
    <property type="match status" value="1"/>
</dbReference>
<keyword evidence="1" id="KW-0694">RNA-binding</keyword>
<feature type="compositionally biased region" description="Polar residues" evidence="2">
    <location>
        <begin position="270"/>
        <end position="286"/>
    </location>
</feature>
<feature type="region of interest" description="Disordered" evidence="2">
    <location>
        <begin position="71"/>
        <end position="133"/>
    </location>
</feature>
<dbReference type="GO" id="GO:0003723">
    <property type="term" value="F:RNA binding"/>
    <property type="evidence" value="ECO:0007669"/>
    <property type="project" value="UniProtKB-UniRule"/>
</dbReference>
<dbReference type="InterPro" id="IPR035979">
    <property type="entry name" value="RBD_domain_sf"/>
</dbReference>
<feature type="compositionally biased region" description="Polar residues" evidence="2">
    <location>
        <begin position="306"/>
        <end position="321"/>
    </location>
</feature>
<feature type="compositionally biased region" description="Basic and acidic residues" evidence="2">
    <location>
        <begin position="99"/>
        <end position="122"/>
    </location>
</feature>
<dbReference type="InterPro" id="IPR012677">
    <property type="entry name" value="Nucleotide-bd_a/b_plait_sf"/>
</dbReference>
<dbReference type="EMBL" id="JBJQOH010000001">
    <property type="protein sequence ID" value="KAL3701249.1"/>
    <property type="molecule type" value="Genomic_DNA"/>
</dbReference>
<name>A0ABD3IFD2_9MARC</name>
<organism evidence="4 5">
    <name type="scientific">Riccia sorocarpa</name>
    <dbReference type="NCBI Taxonomy" id="122646"/>
    <lineage>
        <taxon>Eukaryota</taxon>
        <taxon>Viridiplantae</taxon>
        <taxon>Streptophyta</taxon>
        <taxon>Embryophyta</taxon>
        <taxon>Marchantiophyta</taxon>
        <taxon>Marchantiopsida</taxon>
        <taxon>Marchantiidae</taxon>
        <taxon>Marchantiales</taxon>
        <taxon>Ricciaceae</taxon>
        <taxon>Riccia</taxon>
    </lineage>
</organism>
<sequence>MISAEVQEEAGFSPRSKIKNRQWTSLSRLQVQVSFPGAKFAAISGRRRGLGSEAKSTRISGDFAGLSSLKEQLMSQSQPNPASGSSGRSSAVKESMLSQKRDSLAPAVEDTKKGDSASKNVERGGGGGGGSPICLMVSNLPKPLTREEFESFMEQIPEISGCRYLSHQRGICRGYGFCDLRPGADVEAVMEFLSKQTLGGNVLQVAVATGEKQPDKDSQREHAKPISVSEELAMGTTSSASNSSRRKQSGKDFKATLKLKNETRPEPLVQQAQEQGRDFSISSVNGDGSEKENDSSSKRLTESKSLELQQVEESGEVTTASSDKERRLSGESVLAAFERFASAGRGRQRRLRGTSGRSTQSDSEDDEESSSEPQLVEFKPEWAERIQSLEASLEQLKHL</sequence>
<dbReference type="SUPFAM" id="SSF54928">
    <property type="entry name" value="RNA-binding domain, RBD"/>
    <property type="match status" value="1"/>
</dbReference>
<feature type="compositionally biased region" description="Basic and acidic residues" evidence="2">
    <location>
        <begin position="249"/>
        <end position="265"/>
    </location>
</feature>
<dbReference type="SMART" id="SM00360">
    <property type="entry name" value="RRM"/>
    <property type="match status" value="1"/>
</dbReference>
<dbReference type="Gene3D" id="3.30.70.330">
    <property type="match status" value="1"/>
</dbReference>
<evidence type="ECO:0000313" key="5">
    <source>
        <dbReference type="Proteomes" id="UP001633002"/>
    </source>
</evidence>
<proteinExistence type="predicted"/>
<dbReference type="CDD" id="cd00590">
    <property type="entry name" value="RRM_SF"/>
    <property type="match status" value="1"/>
</dbReference>
<evidence type="ECO:0000313" key="4">
    <source>
        <dbReference type="EMBL" id="KAL3701249.1"/>
    </source>
</evidence>
<evidence type="ECO:0000256" key="2">
    <source>
        <dbReference type="SAM" id="MobiDB-lite"/>
    </source>
</evidence>